<keyword evidence="6" id="KW-1185">Reference proteome</keyword>
<dbReference type="GO" id="GO:0008422">
    <property type="term" value="F:beta-glucosidase activity"/>
    <property type="evidence" value="ECO:0007669"/>
    <property type="project" value="TreeGrafter"/>
</dbReference>
<dbReference type="EMBL" id="VTPC01059438">
    <property type="protein sequence ID" value="KAF2890016.1"/>
    <property type="molecule type" value="Genomic_DNA"/>
</dbReference>
<evidence type="ECO:0000256" key="3">
    <source>
        <dbReference type="ARBA" id="ARBA00023295"/>
    </source>
</evidence>
<name>A0A8K0CQV0_IGNLU</name>
<feature type="non-terminal residue" evidence="5">
    <location>
        <position position="1"/>
    </location>
</feature>
<evidence type="ECO:0000256" key="1">
    <source>
        <dbReference type="ARBA" id="ARBA00010838"/>
    </source>
</evidence>
<protein>
    <recommendedName>
        <fullName evidence="7">Lactase</fullName>
    </recommendedName>
</protein>
<evidence type="ECO:0008006" key="7">
    <source>
        <dbReference type="Google" id="ProtNLM"/>
    </source>
</evidence>
<reference evidence="5" key="1">
    <citation type="submission" date="2019-08" db="EMBL/GenBank/DDBJ databases">
        <title>The genome of the North American firefly Photinus pyralis.</title>
        <authorList>
            <consortium name="Photinus pyralis genome working group"/>
            <person name="Fallon T.R."/>
            <person name="Sander Lower S.E."/>
            <person name="Weng J.-K."/>
        </authorList>
    </citation>
    <scope>NUCLEOTIDE SEQUENCE</scope>
    <source>
        <strain evidence="5">TRF0915ILg1</strain>
        <tissue evidence="5">Whole body</tissue>
    </source>
</reference>
<dbReference type="InterPro" id="IPR017853">
    <property type="entry name" value="GH"/>
</dbReference>
<dbReference type="InterPro" id="IPR001360">
    <property type="entry name" value="Glyco_hydro_1"/>
</dbReference>
<keyword evidence="3" id="KW-0326">Glycosidase</keyword>
<organism evidence="5 6">
    <name type="scientific">Ignelater luminosus</name>
    <name type="common">Cucubano</name>
    <name type="synonym">Pyrophorus luminosus</name>
    <dbReference type="NCBI Taxonomy" id="2038154"/>
    <lineage>
        <taxon>Eukaryota</taxon>
        <taxon>Metazoa</taxon>
        <taxon>Ecdysozoa</taxon>
        <taxon>Arthropoda</taxon>
        <taxon>Hexapoda</taxon>
        <taxon>Insecta</taxon>
        <taxon>Pterygota</taxon>
        <taxon>Neoptera</taxon>
        <taxon>Endopterygota</taxon>
        <taxon>Coleoptera</taxon>
        <taxon>Polyphaga</taxon>
        <taxon>Elateriformia</taxon>
        <taxon>Elateroidea</taxon>
        <taxon>Elateridae</taxon>
        <taxon>Agrypninae</taxon>
        <taxon>Pyrophorini</taxon>
        <taxon>Ignelater</taxon>
    </lineage>
</organism>
<dbReference type="Pfam" id="PF00232">
    <property type="entry name" value="Glyco_hydro_1"/>
    <property type="match status" value="1"/>
</dbReference>
<dbReference type="GO" id="GO:0005975">
    <property type="term" value="P:carbohydrate metabolic process"/>
    <property type="evidence" value="ECO:0007669"/>
    <property type="project" value="InterPro"/>
</dbReference>
<evidence type="ECO:0000256" key="2">
    <source>
        <dbReference type="ARBA" id="ARBA00022801"/>
    </source>
</evidence>
<dbReference type="PANTHER" id="PTHR10353:SF36">
    <property type="entry name" value="LP05116P"/>
    <property type="match status" value="1"/>
</dbReference>
<dbReference type="OrthoDB" id="65569at2759"/>
<comment type="similarity">
    <text evidence="1 4">Belongs to the glycosyl hydrolase 1 family.</text>
</comment>
<dbReference type="Proteomes" id="UP000801492">
    <property type="component" value="Unassembled WGS sequence"/>
</dbReference>
<gene>
    <name evidence="5" type="ORF">ILUMI_16157</name>
</gene>
<dbReference type="Gene3D" id="3.20.20.80">
    <property type="entry name" value="Glycosidases"/>
    <property type="match status" value="1"/>
</dbReference>
<proteinExistence type="inferred from homology"/>
<dbReference type="PANTHER" id="PTHR10353">
    <property type="entry name" value="GLYCOSYL HYDROLASE"/>
    <property type="match status" value="1"/>
</dbReference>
<sequence length="257" mass="29894">SYGKLTPNKFPEDFLFGTATASCQIEGAWNLSGKGENMWDRFTYNNPELILDKSNGDFACDSYHKNKEDVALMKKMGVQFYRFSLSWSRILSTGFAYKINPDGIRYYNDLINLLIKNDIILLVTLFHWDTPQPLEDLGGFTNALMVDWFEDYARVVFENFGDRVKLWLTFNEPKQTCLQSYDQNRKAPGYNSSGIGGYLCAHNLIEAHVRVYHLYDTEFRSKQNGKISVTIDTHTGWKQLQTQQTIRRQLKEDGRFW</sequence>
<dbReference type="SUPFAM" id="SSF51445">
    <property type="entry name" value="(Trans)glycosidases"/>
    <property type="match status" value="1"/>
</dbReference>
<evidence type="ECO:0000256" key="4">
    <source>
        <dbReference type="RuleBase" id="RU003690"/>
    </source>
</evidence>
<evidence type="ECO:0000313" key="6">
    <source>
        <dbReference type="Proteomes" id="UP000801492"/>
    </source>
</evidence>
<evidence type="ECO:0000313" key="5">
    <source>
        <dbReference type="EMBL" id="KAF2890016.1"/>
    </source>
</evidence>
<dbReference type="AlphaFoldDB" id="A0A8K0CQV0"/>
<accession>A0A8K0CQV0</accession>
<comment type="caution">
    <text evidence="5">The sequence shown here is derived from an EMBL/GenBank/DDBJ whole genome shotgun (WGS) entry which is preliminary data.</text>
</comment>
<keyword evidence="2" id="KW-0378">Hydrolase</keyword>